<evidence type="ECO:0000256" key="7">
    <source>
        <dbReference type="ARBA" id="ARBA00023015"/>
    </source>
</evidence>
<evidence type="ECO:0000313" key="14">
    <source>
        <dbReference type="Proteomes" id="UP000192247"/>
    </source>
</evidence>
<dbReference type="STRING" id="418985.A0A1V9Y1F8"/>
<dbReference type="SUPFAM" id="SSF57667">
    <property type="entry name" value="beta-beta-alpha zinc fingers"/>
    <property type="match status" value="1"/>
</dbReference>
<keyword evidence="9" id="KW-0804">Transcription</keyword>
<evidence type="ECO:0000256" key="10">
    <source>
        <dbReference type="ARBA" id="ARBA00023242"/>
    </source>
</evidence>
<evidence type="ECO:0000313" key="13">
    <source>
        <dbReference type="EMBL" id="OQR79552.1"/>
    </source>
</evidence>
<name>A0A1V9Y1F8_9ACAR</name>
<comment type="caution">
    <text evidence="13">The sequence shown here is derived from an EMBL/GenBank/DDBJ whole genome shotgun (WGS) entry which is preliminary data.</text>
</comment>
<dbReference type="GO" id="GO:0008270">
    <property type="term" value="F:zinc ion binding"/>
    <property type="evidence" value="ECO:0007669"/>
    <property type="project" value="UniProtKB-KW"/>
</dbReference>
<dbReference type="PANTHER" id="PTHR45925">
    <property type="entry name" value="ZINC FINGER PROTEIN"/>
    <property type="match status" value="1"/>
</dbReference>
<dbReference type="GO" id="GO:0005634">
    <property type="term" value="C:nucleus"/>
    <property type="evidence" value="ECO:0007669"/>
    <property type="project" value="UniProtKB-SubCell"/>
</dbReference>
<dbReference type="Pfam" id="PF00096">
    <property type="entry name" value="zf-C2H2"/>
    <property type="match status" value="1"/>
</dbReference>
<dbReference type="EMBL" id="MNPL01000962">
    <property type="protein sequence ID" value="OQR79552.1"/>
    <property type="molecule type" value="Genomic_DNA"/>
</dbReference>
<comment type="similarity">
    <text evidence="2">Belongs to the krueppel C2H2-type zinc-finger protein family.</text>
</comment>
<evidence type="ECO:0000256" key="2">
    <source>
        <dbReference type="ARBA" id="ARBA00006991"/>
    </source>
</evidence>
<keyword evidence="3" id="KW-0479">Metal-binding</keyword>
<keyword evidence="7" id="KW-0805">Transcription regulation</keyword>
<organism evidence="13 14">
    <name type="scientific">Tropilaelaps mercedesae</name>
    <dbReference type="NCBI Taxonomy" id="418985"/>
    <lineage>
        <taxon>Eukaryota</taxon>
        <taxon>Metazoa</taxon>
        <taxon>Ecdysozoa</taxon>
        <taxon>Arthropoda</taxon>
        <taxon>Chelicerata</taxon>
        <taxon>Arachnida</taxon>
        <taxon>Acari</taxon>
        <taxon>Parasitiformes</taxon>
        <taxon>Mesostigmata</taxon>
        <taxon>Gamasina</taxon>
        <taxon>Dermanyssoidea</taxon>
        <taxon>Laelapidae</taxon>
        <taxon>Tropilaelaps</taxon>
    </lineage>
</organism>
<dbReference type="InParanoid" id="A0A1V9Y1F8"/>
<evidence type="ECO:0000259" key="12">
    <source>
        <dbReference type="PROSITE" id="PS50157"/>
    </source>
</evidence>
<evidence type="ECO:0000256" key="9">
    <source>
        <dbReference type="ARBA" id="ARBA00023163"/>
    </source>
</evidence>
<reference evidence="13 14" key="1">
    <citation type="journal article" date="2017" name="Gigascience">
        <title>Draft genome of the honey bee ectoparasitic mite, Tropilaelaps mercedesae, is shaped by the parasitic life history.</title>
        <authorList>
            <person name="Dong X."/>
            <person name="Armstrong S.D."/>
            <person name="Xia D."/>
            <person name="Makepeace B.L."/>
            <person name="Darby A.C."/>
            <person name="Kadowaki T."/>
        </authorList>
    </citation>
    <scope>NUCLEOTIDE SEQUENCE [LARGE SCALE GENOMIC DNA]</scope>
    <source>
        <strain evidence="13">Wuxi-XJTLU</strain>
    </source>
</reference>
<comment type="subcellular location">
    <subcellularLocation>
        <location evidence="1">Nucleus</location>
    </subcellularLocation>
</comment>
<sequence>MQQVVSDPSAEVVASAYSKSFDNSSIPFFDRTSIAPISTMGLANESDDCVEAMENLEEHQHLDDGESGHGGQQRMLDNRTCPICHKRFARAFATRRHMMIHTHERPFACPQCPYSASQKTVLTAHVLRRHLGQRFTPARKARQ</sequence>
<keyword evidence="8" id="KW-0238">DNA-binding</keyword>
<proteinExistence type="inferred from homology"/>
<evidence type="ECO:0000256" key="6">
    <source>
        <dbReference type="ARBA" id="ARBA00022833"/>
    </source>
</evidence>
<evidence type="ECO:0000256" key="4">
    <source>
        <dbReference type="ARBA" id="ARBA00022737"/>
    </source>
</evidence>
<dbReference type="InterPro" id="IPR051967">
    <property type="entry name" value="Krueppel_C2H2-ZF"/>
</dbReference>
<feature type="domain" description="C2H2-type" evidence="12">
    <location>
        <begin position="79"/>
        <end position="106"/>
    </location>
</feature>
<evidence type="ECO:0000256" key="11">
    <source>
        <dbReference type="PROSITE-ProRule" id="PRU00042"/>
    </source>
</evidence>
<keyword evidence="5 11" id="KW-0863">Zinc-finger</keyword>
<evidence type="ECO:0000256" key="3">
    <source>
        <dbReference type="ARBA" id="ARBA00022723"/>
    </source>
</evidence>
<dbReference type="PROSITE" id="PS50157">
    <property type="entry name" value="ZINC_FINGER_C2H2_2"/>
    <property type="match status" value="2"/>
</dbReference>
<dbReference type="PROSITE" id="PS00028">
    <property type="entry name" value="ZINC_FINGER_C2H2_1"/>
    <property type="match status" value="1"/>
</dbReference>
<protein>
    <submittedName>
        <fullName evidence="13">Broad-complex protein isoform 4-like</fullName>
    </submittedName>
</protein>
<evidence type="ECO:0000256" key="1">
    <source>
        <dbReference type="ARBA" id="ARBA00004123"/>
    </source>
</evidence>
<dbReference type="Gene3D" id="3.30.160.60">
    <property type="entry name" value="Classic Zinc Finger"/>
    <property type="match status" value="2"/>
</dbReference>
<accession>A0A1V9Y1F8</accession>
<dbReference type="GO" id="GO:0000981">
    <property type="term" value="F:DNA-binding transcription factor activity, RNA polymerase II-specific"/>
    <property type="evidence" value="ECO:0007669"/>
    <property type="project" value="TreeGrafter"/>
</dbReference>
<gene>
    <name evidence="13" type="ORF">BIW11_05657</name>
</gene>
<keyword evidence="4" id="KW-0677">Repeat</keyword>
<dbReference type="FunFam" id="3.30.160.60:FF:000448">
    <property type="entry name" value="RE1-silencing transcription factor A"/>
    <property type="match status" value="1"/>
</dbReference>
<dbReference type="GO" id="GO:0000978">
    <property type="term" value="F:RNA polymerase II cis-regulatory region sequence-specific DNA binding"/>
    <property type="evidence" value="ECO:0007669"/>
    <property type="project" value="TreeGrafter"/>
</dbReference>
<dbReference type="SMART" id="SM00355">
    <property type="entry name" value="ZnF_C2H2"/>
    <property type="match status" value="2"/>
</dbReference>
<dbReference type="OrthoDB" id="6365676at2759"/>
<evidence type="ECO:0000256" key="5">
    <source>
        <dbReference type="ARBA" id="ARBA00022771"/>
    </source>
</evidence>
<feature type="domain" description="C2H2-type" evidence="12">
    <location>
        <begin position="107"/>
        <end position="135"/>
    </location>
</feature>
<evidence type="ECO:0000256" key="8">
    <source>
        <dbReference type="ARBA" id="ARBA00023125"/>
    </source>
</evidence>
<dbReference type="Proteomes" id="UP000192247">
    <property type="component" value="Unassembled WGS sequence"/>
</dbReference>
<dbReference type="InterPro" id="IPR013087">
    <property type="entry name" value="Znf_C2H2_type"/>
</dbReference>
<keyword evidence="6" id="KW-0862">Zinc</keyword>
<keyword evidence="10" id="KW-0539">Nucleus</keyword>
<dbReference type="AlphaFoldDB" id="A0A1V9Y1F8"/>
<keyword evidence="14" id="KW-1185">Reference proteome</keyword>
<dbReference type="InterPro" id="IPR036236">
    <property type="entry name" value="Znf_C2H2_sf"/>
</dbReference>